<keyword evidence="2 4" id="KW-0418">Kinase</keyword>
<dbReference type="GO" id="GO:0016301">
    <property type="term" value="F:kinase activity"/>
    <property type="evidence" value="ECO:0007669"/>
    <property type="project" value="UniProtKB-KW"/>
</dbReference>
<dbReference type="RefSeq" id="WP_377043333.1">
    <property type="nucleotide sequence ID" value="NZ_JBHLUN010000004.1"/>
</dbReference>
<keyword evidence="1 2" id="KW-0119">Carbohydrate metabolism</keyword>
<evidence type="ECO:0000313" key="5">
    <source>
        <dbReference type="Proteomes" id="UP001589865"/>
    </source>
</evidence>
<evidence type="ECO:0000313" key="4">
    <source>
        <dbReference type="EMBL" id="MFC0407613.1"/>
    </source>
</evidence>
<dbReference type="Proteomes" id="UP001589865">
    <property type="component" value="Unassembled WGS sequence"/>
</dbReference>
<gene>
    <name evidence="2" type="primary">anmK</name>
    <name evidence="4" type="ORF">ACFFGY_05090</name>
</gene>
<dbReference type="InterPro" id="IPR043129">
    <property type="entry name" value="ATPase_NBD"/>
</dbReference>
<dbReference type="HAMAP" id="MF_01270">
    <property type="entry name" value="AnhMurNAc_kinase"/>
    <property type="match status" value="1"/>
</dbReference>
<dbReference type="PANTHER" id="PTHR30605">
    <property type="entry name" value="ANHYDRO-N-ACETYLMURAMIC ACID KINASE"/>
    <property type="match status" value="1"/>
</dbReference>
<comment type="pathway">
    <text evidence="2">Amino-sugar metabolism; 1,6-anhydro-N-acetylmuramate degradation.</text>
</comment>
<keyword evidence="5" id="KW-1185">Reference proteome</keyword>
<keyword evidence="2" id="KW-0547">Nucleotide-binding</keyword>
<evidence type="ECO:0000256" key="2">
    <source>
        <dbReference type="HAMAP-Rule" id="MF_01270"/>
    </source>
</evidence>
<keyword evidence="2" id="KW-0067">ATP-binding</keyword>
<comment type="pathway">
    <text evidence="2">Cell wall biogenesis; peptidoglycan recycling.</text>
</comment>
<name>A0ABV6JPF8_9PROT</name>
<comment type="similarity">
    <text evidence="2">Belongs to the anhydro-N-acetylmuramic acid kinase family.</text>
</comment>
<feature type="binding site" evidence="2">
    <location>
        <begin position="9"/>
        <end position="16"/>
    </location>
    <ligand>
        <name>ATP</name>
        <dbReference type="ChEBI" id="CHEBI:30616"/>
    </ligand>
</feature>
<dbReference type="EMBL" id="JBHLUN010000004">
    <property type="protein sequence ID" value="MFC0407613.1"/>
    <property type="molecule type" value="Genomic_DNA"/>
</dbReference>
<sequence>MIVIGLMSGTSVDAIDAAAAEFLWRRTEIVLRPLGHAEFPWPDGTRARLLDALPPAGTSMAEVCALDTLAGEAFGAAADRAVRELAGGRADLVVSHGQTVFHWIEGGRARGTLQIGQPAAIVEATGLPVISDIRARDVAAGGQGAPLASTLDALWLAGTDGRRRAALNLGGIANITVVGRAGEPVLGFDTGPANCLLDVEAARLSNGQRNSDTDGALALSGTVRPDLLARLLEDAYYSQPAPKSTGRELFHTDYTRERLRGLPPASGPDLMATLTELTARTVAAACAAHGVVEVVASGGGTRNPALMAALRRNLAPAVLLTSEERGLPTDGKEAYLMALLGFLSWHAVPGVAPGATGSRTPRVLGRISPGDAPLRLPDPAPAPTALVIEPAGPSALPAADGPGPSPADYPPAATPDLPSDRA</sequence>
<dbReference type="NCBIfam" id="NF007146">
    <property type="entry name" value="PRK09585.2-6"/>
    <property type="match status" value="1"/>
</dbReference>
<dbReference type="EC" id="2.7.1.170" evidence="2"/>
<proteinExistence type="inferred from homology"/>
<evidence type="ECO:0000256" key="3">
    <source>
        <dbReference type="SAM" id="MobiDB-lite"/>
    </source>
</evidence>
<dbReference type="InterPro" id="IPR005338">
    <property type="entry name" value="Anhydro_N_Ac-Mur_kinase"/>
</dbReference>
<evidence type="ECO:0000256" key="1">
    <source>
        <dbReference type="ARBA" id="ARBA00023277"/>
    </source>
</evidence>
<dbReference type="PANTHER" id="PTHR30605:SF0">
    <property type="entry name" value="ANHYDRO-N-ACETYLMURAMIC ACID KINASE"/>
    <property type="match status" value="1"/>
</dbReference>
<reference evidence="4 5" key="1">
    <citation type="submission" date="2024-09" db="EMBL/GenBank/DDBJ databases">
        <authorList>
            <person name="Sun Q."/>
            <person name="Mori K."/>
        </authorList>
    </citation>
    <scope>NUCLEOTIDE SEQUENCE [LARGE SCALE GENOMIC DNA]</scope>
    <source>
        <strain evidence="4 5">TBRC 5777</strain>
    </source>
</reference>
<comment type="function">
    <text evidence="2">Catalyzes the specific phosphorylation of 1,6-anhydro-N-acetylmuramic acid (anhMurNAc) with the simultaneous cleavage of the 1,6-anhydro ring, generating MurNAc-6-P. Is required for the utilization of anhMurNAc either imported from the medium or derived from its own cell wall murein, and thus plays a role in cell wall recycling.</text>
</comment>
<dbReference type="Gene3D" id="3.30.420.40">
    <property type="match status" value="2"/>
</dbReference>
<feature type="region of interest" description="Disordered" evidence="3">
    <location>
        <begin position="353"/>
        <end position="422"/>
    </location>
</feature>
<feature type="compositionally biased region" description="Low complexity" evidence="3">
    <location>
        <begin position="383"/>
        <end position="402"/>
    </location>
</feature>
<feature type="compositionally biased region" description="Pro residues" evidence="3">
    <location>
        <begin position="403"/>
        <end position="413"/>
    </location>
</feature>
<accession>A0ABV6JPF8</accession>
<comment type="catalytic activity">
    <reaction evidence="2">
        <text>1,6-anhydro-N-acetyl-beta-muramate + ATP + H2O = N-acetyl-D-muramate 6-phosphate + ADP + H(+)</text>
        <dbReference type="Rhea" id="RHEA:24952"/>
        <dbReference type="ChEBI" id="CHEBI:15377"/>
        <dbReference type="ChEBI" id="CHEBI:15378"/>
        <dbReference type="ChEBI" id="CHEBI:30616"/>
        <dbReference type="ChEBI" id="CHEBI:58690"/>
        <dbReference type="ChEBI" id="CHEBI:58722"/>
        <dbReference type="ChEBI" id="CHEBI:456216"/>
        <dbReference type="EC" id="2.7.1.170"/>
    </reaction>
</comment>
<dbReference type="Pfam" id="PF03702">
    <property type="entry name" value="AnmK"/>
    <property type="match status" value="1"/>
</dbReference>
<organism evidence="4 5">
    <name type="scientific">Roseomonas elaeocarpi</name>
    <dbReference type="NCBI Taxonomy" id="907779"/>
    <lineage>
        <taxon>Bacteria</taxon>
        <taxon>Pseudomonadati</taxon>
        <taxon>Pseudomonadota</taxon>
        <taxon>Alphaproteobacteria</taxon>
        <taxon>Acetobacterales</taxon>
        <taxon>Roseomonadaceae</taxon>
        <taxon>Roseomonas</taxon>
    </lineage>
</organism>
<protein>
    <recommendedName>
        <fullName evidence="2">Anhydro-N-acetylmuramic acid kinase</fullName>
        <ecNumber evidence="2">2.7.1.170</ecNumber>
    </recommendedName>
    <alternativeName>
        <fullName evidence="2">AnhMurNAc kinase</fullName>
    </alternativeName>
</protein>
<dbReference type="SUPFAM" id="SSF53067">
    <property type="entry name" value="Actin-like ATPase domain"/>
    <property type="match status" value="1"/>
</dbReference>
<comment type="caution">
    <text evidence="4">The sequence shown here is derived from an EMBL/GenBank/DDBJ whole genome shotgun (WGS) entry which is preliminary data.</text>
</comment>
<keyword evidence="2 4" id="KW-0808">Transferase</keyword>